<organism evidence="3 4">
    <name type="scientific">Aplysia californica</name>
    <name type="common">California sea hare</name>
    <dbReference type="NCBI Taxonomy" id="6500"/>
    <lineage>
        <taxon>Eukaryota</taxon>
        <taxon>Metazoa</taxon>
        <taxon>Spiralia</taxon>
        <taxon>Lophotrochozoa</taxon>
        <taxon>Mollusca</taxon>
        <taxon>Gastropoda</taxon>
        <taxon>Heterobranchia</taxon>
        <taxon>Euthyneura</taxon>
        <taxon>Tectipleura</taxon>
        <taxon>Aplysiida</taxon>
        <taxon>Aplysioidea</taxon>
        <taxon>Aplysiidae</taxon>
        <taxon>Aplysia</taxon>
    </lineage>
</organism>
<evidence type="ECO:0000313" key="3">
    <source>
        <dbReference type="Proteomes" id="UP000694888"/>
    </source>
</evidence>
<gene>
    <name evidence="4" type="primary">LOC106013910</name>
</gene>
<accession>A0ABM1AEM9</accession>
<feature type="region of interest" description="Disordered" evidence="1">
    <location>
        <begin position="112"/>
        <end position="142"/>
    </location>
</feature>
<feature type="compositionally biased region" description="Polar residues" evidence="1">
    <location>
        <begin position="17"/>
        <end position="33"/>
    </location>
</feature>
<feature type="region of interest" description="Disordered" evidence="1">
    <location>
        <begin position="510"/>
        <end position="560"/>
    </location>
</feature>
<keyword evidence="3" id="KW-1185">Reference proteome</keyword>
<keyword evidence="2" id="KW-0472">Membrane</keyword>
<evidence type="ECO:0000313" key="4">
    <source>
        <dbReference type="RefSeq" id="XP_012946224.1"/>
    </source>
</evidence>
<feature type="compositionally biased region" description="Polar residues" evidence="1">
    <location>
        <begin position="544"/>
        <end position="560"/>
    </location>
</feature>
<evidence type="ECO:0000256" key="2">
    <source>
        <dbReference type="SAM" id="Phobius"/>
    </source>
</evidence>
<feature type="transmembrane region" description="Helical" evidence="2">
    <location>
        <begin position="44"/>
        <end position="70"/>
    </location>
</feature>
<evidence type="ECO:0000256" key="1">
    <source>
        <dbReference type="SAM" id="MobiDB-lite"/>
    </source>
</evidence>
<dbReference type="RefSeq" id="XP_012946224.1">
    <property type="nucleotide sequence ID" value="XM_013090770.2"/>
</dbReference>
<keyword evidence="2" id="KW-0812">Transmembrane</keyword>
<reference evidence="4" key="1">
    <citation type="submission" date="2025-08" db="UniProtKB">
        <authorList>
            <consortium name="RefSeq"/>
        </authorList>
    </citation>
    <scope>IDENTIFICATION</scope>
</reference>
<feature type="region of interest" description="Disordered" evidence="1">
    <location>
        <begin position="431"/>
        <end position="450"/>
    </location>
</feature>
<feature type="compositionally biased region" description="Basic and acidic residues" evidence="1">
    <location>
        <begin position="112"/>
        <end position="126"/>
    </location>
</feature>
<feature type="region of interest" description="Disordered" evidence="1">
    <location>
        <begin position="575"/>
        <end position="601"/>
    </location>
</feature>
<dbReference type="Proteomes" id="UP000694888">
    <property type="component" value="Unplaced"/>
</dbReference>
<feature type="compositionally biased region" description="Polar residues" evidence="1">
    <location>
        <begin position="510"/>
        <end position="530"/>
    </location>
</feature>
<feature type="compositionally biased region" description="Polar residues" evidence="1">
    <location>
        <begin position="1"/>
        <end position="10"/>
    </location>
</feature>
<dbReference type="GeneID" id="106013910"/>
<protein>
    <submittedName>
        <fullName evidence="4">Uncharacterized protein LOC106013910</fullName>
    </submittedName>
</protein>
<name>A0ABM1AEM9_APLCA</name>
<feature type="region of interest" description="Disordered" evidence="1">
    <location>
        <begin position="1"/>
        <end position="33"/>
    </location>
</feature>
<proteinExistence type="predicted"/>
<keyword evidence="2" id="KW-1133">Transmembrane helix</keyword>
<sequence length="678" mass="74843">MDTSTPNTLSGPAYVTGRTTASSGEPPENQSEFENDMTLSDNSLVYQVLLPASCAVFIIVVVLVIACCLIKKKKKNSEEWRKKSVHTIESHDGPEYGIYDVIDEVKSSPFRHQEKPMSSRCDEIYPHHVPGGNGENASSKPKSSVFVSSASSLAHGSPRSFDFASSNNERVPCNIPASASASQCVSVLACQPMQFATLGGSKEEEEERIYETLDKNWKLKYEEEKLRSLGRNQTSGFGTAKPLQGPENSQAPVWSHNALNVAIQGIPCQCAETTKTNKVVPEIPKQPGKLVCQISLYEISEETSSLKATEANYYYIFQQEHTSAVQHSKNDTNEPKSFPFRNVPLQIASLLPQDTNLSTPLDNFILEPVRDPQQFLAKRLTVSENTGGKVSKQNPLSRRTSLKNYENIKKPTHSLRPAFLLKKSESFKDPACSQKTSVQPKKRSDSFSSSLRVRPVVKPFEMTPETARILSKLGPLPPVPTPSVVAAGENVPTPLSPNCRSPLARISPATSFDSDCHMTQTYPKTTGANDSYSSHSSHERSQSTIAASQDETTSNQTETTRAVLHVSNCSADISRDSTLRKKKPDYNNRVCPSDLKTSSHKDMSKRLLKVENPNFHRRSGHDNSQPHFADNVTAANTATRPSGLDPDNHYFILEANQRFRNSNYSSSSAYYTTSDEEA</sequence>